<proteinExistence type="inferred from homology"/>
<dbReference type="PANTHER" id="PTHR30086">
    <property type="entry name" value="ARGININE EXPORTER PROTEIN ARGO"/>
    <property type="match status" value="1"/>
</dbReference>
<dbReference type="GO" id="GO:0042970">
    <property type="term" value="F:homoserine transmembrane transporter activity"/>
    <property type="evidence" value="ECO:0007669"/>
    <property type="project" value="TreeGrafter"/>
</dbReference>
<dbReference type="OrthoDB" id="9804822at2"/>
<keyword evidence="4 7" id="KW-0812">Transmembrane</keyword>
<dbReference type="PANTHER" id="PTHR30086:SF14">
    <property type="entry name" value="HOMOSERINE_HOMOSERINE LACTONE EFFLUX PROTEIN"/>
    <property type="match status" value="1"/>
</dbReference>
<evidence type="ECO:0000256" key="1">
    <source>
        <dbReference type="ARBA" id="ARBA00004651"/>
    </source>
</evidence>
<feature type="transmembrane region" description="Helical" evidence="7">
    <location>
        <begin position="40"/>
        <end position="65"/>
    </location>
</feature>
<comment type="similarity">
    <text evidence="2">Belongs to the Rht family.</text>
</comment>
<evidence type="ECO:0000313" key="8">
    <source>
        <dbReference type="EMBL" id="ALE01740.1"/>
    </source>
</evidence>
<organism evidence="8 9">
    <name type="scientific">Candidatus Pseudothioglobus singularis PS1</name>
    <dbReference type="NCBI Taxonomy" id="1125411"/>
    <lineage>
        <taxon>Bacteria</taxon>
        <taxon>Pseudomonadati</taxon>
        <taxon>Pseudomonadota</taxon>
        <taxon>Gammaproteobacteria</taxon>
        <taxon>Candidatus Pseudothioglobaceae</taxon>
        <taxon>Candidatus Pseudothioglobus</taxon>
    </lineage>
</organism>
<feature type="transmembrane region" description="Helical" evidence="7">
    <location>
        <begin position="186"/>
        <end position="204"/>
    </location>
</feature>
<evidence type="ECO:0000256" key="2">
    <source>
        <dbReference type="ARBA" id="ARBA00007928"/>
    </source>
</evidence>
<keyword evidence="5 7" id="KW-1133">Transmembrane helix</keyword>
<feature type="transmembrane region" description="Helical" evidence="7">
    <location>
        <begin position="71"/>
        <end position="93"/>
    </location>
</feature>
<feature type="transmembrane region" description="Helical" evidence="7">
    <location>
        <begin position="114"/>
        <end position="140"/>
    </location>
</feature>
<keyword evidence="6 7" id="KW-0472">Membrane</keyword>
<dbReference type="GO" id="GO:0005886">
    <property type="term" value="C:plasma membrane"/>
    <property type="evidence" value="ECO:0007669"/>
    <property type="project" value="UniProtKB-SubCell"/>
</dbReference>
<evidence type="ECO:0000256" key="7">
    <source>
        <dbReference type="SAM" id="Phobius"/>
    </source>
</evidence>
<evidence type="ECO:0000256" key="5">
    <source>
        <dbReference type="ARBA" id="ARBA00022989"/>
    </source>
</evidence>
<comment type="subcellular location">
    <subcellularLocation>
        <location evidence="1">Cell membrane</location>
        <topology evidence="1">Multi-pass membrane protein</topology>
    </subcellularLocation>
</comment>
<dbReference type="AlphaFoldDB" id="A0A0M5KYG1"/>
<name>A0A0M5KYG1_9GAMM</name>
<keyword evidence="3" id="KW-1003">Cell membrane</keyword>
<evidence type="ECO:0000256" key="4">
    <source>
        <dbReference type="ARBA" id="ARBA00022692"/>
    </source>
</evidence>
<evidence type="ECO:0000313" key="9">
    <source>
        <dbReference type="Proteomes" id="UP000068905"/>
    </source>
</evidence>
<feature type="transmembrane region" description="Helical" evidence="7">
    <location>
        <begin position="6"/>
        <end position="28"/>
    </location>
</feature>
<accession>A0A0M5KYG1</accession>
<reference evidence="8 9" key="1">
    <citation type="journal article" date="2015" name="Genome Announc.">
        <title>Genome Sequence of 'Candidatus Thioglobus singularis' Strain PS1, a Mixotroph from the SUP05 Clade of Marine Gammaproteobacteria.</title>
        <authorList>
            <person name="Marshall K.T."/>
            <person name="Morris R.M."/>
        </authorList>
    </citation>
    <scope>NUCLEOTIDE SEQUENCE [LARGE SCALE GENOMIC DNA]</scope>
    <source>
        <strain evidence="8 9">PS1</strain>
    </source>
</reference>
<feature type="transmembrane region" description="Helical" evidence="7">
    <location>
        <begin position="152"/>
        <end position="174"/>
    </location>
</feature>
<evidence type="ECO:0000256" key="6">
    <source>
        <dbReference type="ARBA" id="ARBA00023136"/>
    </source>
</evidence>
<dbReference type="EMBL" id="CP006911">
    <property type="protein sequence ID" value="ALE01740.1"/>
    <property type="molecule type" value="Genomic_DNA"/>
</dbReference>
<dbReference type="PIRSF" id="PIRSF006324">
    <property type="entry name" value="LeuE"/>
    <property type="match status" value="1"/>
</dbReference>
<dbReference type="RefSeq" id="WP_053819966.1">
    <property type="nucleotide sequence ID" value="NZ_CP006911.1"/>
</dbReference>
<protein>
    <submittedName>
        <fullName evidence="8">Lysine transporter LysE</fullName>
    </submittedName>
</protein>
<dbReference type="Proteomes" id="UP000068905">
    <property type="component" value="Chromosome"/>
</dbReference>
<evidence type="ECO:0000256" key="3">
    <source>
        <dbReference type="ARBA" id="ARBA00022475"/>
    </source>
</evidence>
<dbReference type="InterPro" id="IPR001123">
    <property type="entry name" value="LeuE-type"/>
</dbReference>
<dbReference type="KEGG" id="tsn:W908_03620"/>
<dbReference type="STRING" id="1125411.W908_03620"/>
<keyword evidence="9" id="KW-1185">Reference proteome</keyword>
<sequence>MELTVWLGLLASALFISISPGPGAIFSISQGTQNGFKRALIAVVGLQLGLMSQIVFLLFGLGILIDQFPSVFIVIKIIGMAYLIILGLMQWLKKIEQIATTENQLKGTFSPLKALLQGFFVNLTNIKGTVFFLALIPLFIDLTALKLSTCLIFISTLIIIDLLVMTGYVTLAELSKTLLSDPKKILWQNRLTGATLILVGLVMGTS</sequence>
<dbReference type="Pfam" id="PF01810">
    <property type="entry name" value="LysE"/>
    <property type="match status" value="1"/>
</dbReference>
<gene>
    <name evidence="8" type="ORF">W908_03620</name>
</gene>